<dbReference type="AlphaFoldDB" id="A0A8I0A3Z4"/>
<dbReference type="EMBL" id="JACOOQ010000001">
    <property type="protein sequence ID" value="MBC5638969.1"/>
    <property type="molecule type" value="Genomic_DNA"/>
</dbReference>
<dbReference type="Pfam" id="PF18765">
    <property type="entry name" value="Polbeta"/>
    <property type="match status" value="1"/>
</dbReference>
<evidence type="ECO:0000313" key="2">
    <source>
        <dbReference type="EMBL" id="MBC5638969.1"/>
    </source>
</evidence>
<keyword evidence="3" id="KW-1185">Reference proteome</keyword>
<comment type="caution">
    <text evidence="2">The sequence shown here is derived from an EMBL/GenBank/DDBJ whole genome shotgun (WGS) entry which is preliminary data.</text>
</comment>
<evidence type="ECO:0000259" key="1">
    <source>
        <dbReference type="Pfam" id="PF18765"/>
    </source>
</evidence>
<dbReference type="Proteomes" id="UP000662088">
    <property type="component" value="Unassembled WGS sequence"/>
</dbReference>
<sequence length="121" mass="14293">MKNDVEYSLDKNIRNEIIKIRDICIYRLKNADILLFGSIAKGKYKNSSDIDILILIDDNKSVSELRKLRHELEDDIDNLNLSRSVDIKLYNKNRYIELSKEISFEGDIIKDLIDIRKWNYG</sequence>
<proteinExistence type="predicted"/>
<protein>
    <submittedName>
        <fullName evidence="2">Nucleotidyltransferase domain-containing protein</fullName>
    </submittedName>
</protein>
<dbReference type="Gene3D" id="3.30.460.10">
    <property type="entry name" value="Beta Polymerase, domain 2"/>
    <property type="match status" value="1"/>
</dbReference>
<evidence type="ECO:0000313" key="3">
    <source>
        <dbReference type="Proteomes" id="UP000662088"/>
    </source>
</evidence>
<dbReference type="PANTHER" id="PTHR43449:SF3">
    <property type="entry name" value="POLYMERASE NUCLEOTIDYL TRANSFERASE DOMAIN-CONTAINING PROTEIN"/>
    <property type="match status" value="1"/>
</dbReference>
<dbReference type="InterPro" id="IPR041633">
    <property type="entry name" value="Polbeta"/>
</dbReference>
<feature type="domain" description="Polymerase beta nucleotidyltransferase" evidence="1">
    <location>
        <begin position="26"/>
        <end position="110"/>
    </location>
</feature>
<dbReference type="SUPFAM" id="SSF81301">
    <property type="entry name" value="Nucleotidyltransferase"/>
    <property type="match status" value="1"/>
</dbReference>
<dbReference type="PANTHER" id="PTHR43449">
    <property type="entry name" value="NUCLEOTIDYLTRANSFERASE"/>
    <property type="match status" value="1"/>
</dbReference>
<organism evidence="2 3">
    <name type="scientific">Clostridium lentum</name>
    <dbReference type="NCBI Taxonomy" id="2763037"/>
    <lineage>
        <taxon>Bacteria</taxon>
        <taxon>Bacillati</taxon>
        <taxon>Bacillota</taxon>
        <taxon>Clostridia</taxon>
        <taxon>Eubacteriales</taxon>
        <taxon>Clostridiaceae</taxon>
        <taxon>Clostridium</taxon>
    </lineage>
</organism>
<keyword evidence="2" id="KW-0808">Transferase</keyword>
<dbReference type="GO" id="GO:0016740">
    <property type="term" value="F:transferase activity"/>
    <property type="evidence" value="ECO:0007669"/>
    <property type="project" value="UniProtKB-KW"/>
</dbReference>
<dbReference type="InterPro" id="IPR043519">
    <property type="entry name" value="NT_sf"/>
</dbReference>
<name>A0A8I0A3Z4_9CLOT</name>
<accession>A0A8I0A3Z4</accession>
<gene>
    <name evidence="2" type="ORF">H8R92_00710</name>
</gene>
<reference evidence="2" key="1">
    <citation type="submission" date="2020-08" db="EMBL/GenBank/DDBJ databases">
        <title>Genome public.</title>
        <authorList>
            <person name="Liu C."/>
            <person name="Sun Q."/>
        </authorList>
    </citation>
    <scope>NUCLEOTIDE SEQUENCE</scope>
    <source>
        <strain evidence="2">NSJ-42</strain>
    </source>
</reference>